<dbReference type="EMBL" id="FOCX01000056">
    <property type="protein sequence ID" value="SEP25838.1"/>
    <property type="molecule type" value="Genomic_DNA"/>
</dbReference>
<feature type="transmembrane region" description="Helical" evidence="1">
    <location>
        <begin position="98"/>
        <end position="120"/>
    </location>
</feature>
<evidence type="ECO:0000313" key="3">
    <source>
        <dbReference type="Proteomes" id="UP000198775"/>
    </source>
</evidence>
<feature type="transmembrane region" description="Helical" evidence="1">
    <location>
        <begin position="66"/>
        <end position="86"/>
    </location>
</feature>
<feature type="transmembrane region" description="Helical" evidence="1">
    <location>
        <begin position="225"/>
        <end position="246"/>
    </location>
</feature>
<gene>
    <name evidence="2" type="ORF">SAMN05216388_10566</name>
</gene>
<feature type="transmembrane region" description="Helical" evidence="1">
    <location>
        <begin position="185"/>
        <end position="213"/>
    </location>
</feature>
<keyword evidence="1" id="KW-0812">Transmembrane</keyword>
<organism evidence="2 3">
    <name type="scientific">Halorientalis persicus</name>
    <dbReference type="NCBI Taxonomy" id="1367881"/>
    <lineage>
        <taxon>Archaea</taxon>
        <taxon>Methanobacteriati</taxon>
        <taxon>Methanobacteriota</taxon>
        <taxon>Stenosarchaea group</taxon>
        <taxon>Halobacteria</taxon>
        <taxon>Halobacteriales</taxon>
        <taxon>Haloarculaceae</taxon>
        <taxon>Halorientalis</taxon>
    </lineage>
</organism>
<protein>
    <submittedName>
        <fullName evidence="2">Uncharacterized protein</fullName>
    </submittedName>
</protein>
<dbReference type="Proteomes" id="UP000198775">
    <property type="component" value="Unassembled WGS sequence"/>
</dbReference>
<feature type="transmembrane region" description="Helical" evidence="1">
    <location>
        <begin position="287"/>
        <end position="304"/>
    </location>
</feature>
<keyword evidence="3" id="KW-1185">Reference proteome</keyword>
<proteinExistence type="predicted"/>
<evidence type="ECO:0000313" key="2">
    <source>
        <dbReference type="EMBL" id="SEP25838.1"/>
    </source>
</evidence>
<keyword evidence="1" id="KW-1133">Transmembrane helix</keyword>
<feature type="transmembrane region" description="Helical" evidence="1">
    <location>
        <begin position="132"/>
        <end position="152"/>
    </location>
</feature>
<keyword evidence="1" id="KW-0472">Membrane</keyword>
<evidence type="ECO:0000256" key="1">
    <source>
        <dbReference type="SAM" id="Phobius"/>
    </source>
</evidence>
<name>A0A1H8WFE9_9EURY</name>
<accession>A0A1H8WFE9</accession>
<feature type="transmembrane region" description="Helical" evidence="1">
    <location>
        <begin position="324"/>
        <end position="349"/>
    </location>
</feature>
<dbReference type="AlphaFoldDB" id="A0A1H8WFE9"/>
<feature type="transmembrane region" description="Helical" evidence="1">
    <location>
        <begin position="28"/>
        <end position="46"/>
    </location>
</feature>
<sequence>MFENREFYAREFHEHKLKIFDGVLRQMGLYWPVIILSATVAIFVGAEFTSLTGLSGYVPALTETRVYLLLGIGVLWLLLLSLLNYANIISRDEFITPLIVYGLLGWLGLMVVISITTVFFSAKPTELPRLPIFASGLLLAMLVGGMIGYDLMIRGENLFWNLDLKNVIENPEGYREFRQKVKQRLNLTIPFTEIPVAPVFGALFVLQFGAFWIVTNGPQGLNSNIGLVINLLLDFFMVAAVFQFLIGLQLFRPLLTTGVDTNEGKVELVYRPFHPDNHGGFRDFGRVAMRINSMLAIGGLYYAYRLYVQGSRAYVPGMMDSVSLSLIIWIVNYISPIVLYILLAAIWLYSTFWQLHLLMSHHKERLVLAKQKRERDPDADTPIGDIVDERGWNELRDAPEWPIDRRQISTALFANSLPVLLSISNIPFL</sequence>
<reference evidence="3" key="1">
    <citation type="submission" date="2016-10" db="EMBL/GenBank/DDBJ databases">
        <authorList>
            <person name="Varghese N."/>
            <person name="Submissions S."/>
        </authorList>
    </citation>
    <scope>NUCLEOTIDE SEQUENCE [LARGE SCALE GENOMIC DNA]</scope>
    <source>
        <strain evidence="3">IBRC-M 10043</strain>
    </source>
</reference>